<comment type="caution">
    <text evidence="8">The sequence shown here is derived from an EMBL/GenBank/DDBJ whole genome shotgun (WGS) entry which is preliminary data.</text>
</comment>
<dbReference type="SUPFAM" id="SSF52788">
    <property type="entry name" value="Phosphotyrosine protein phosphatases I"/>
    <property type="match status" value="1"/>
</dbReference>
<comment type="similarity">
    <text evidence="1">Belongs to the low molecular weight phosphotyrosine protein phosphatase family.</text>
</comment>
<keyword evidence="3" id="KW-0378">Hydrolase</keyword>
<feature type="active site" description="Nucleophile" evidence="6">
    <location>
        <position position="10"/>
    </location>
</feature>
<keyword evidence="9" id="KW-1185">Reference proteome</keyword>
<dbReference type="GO" id="GO:0004725">
    <property type="term" value="F:protein tyrosine phosphatase activity"/>
    <property type="evidence" value="ECO:0007669"/>
    <property type="project" value="UniProtKB-EC"/>
</dbReference>
<dbReference type="InterPro" id="IPR050438">
    <property type="entry name" value="LMW_PTPase"/>
</dbReference>
<feature type="domain" description="Phosphotyrosine protein phosphatase I" evidence="7">
    <location>
        <begin position="4"/>
        <end position="157"/>
    </location>
</feature>
<feature type="active site" description="Proton donor" evidence="6">
    <location>
        <position position="133"/>
    </location>
</feature>
<organism evidence="8 9">
    <name type="scientific">Hydrogenibacillus schlegelii</name>
    <name type="common">Bacillus schlegelii</name>
    <dbReference type="NCBI Taxonomy" id="1484"/>
    <lineage>
        <taxon>Bacteria</taxon>
        <taxon>Bacillati</taxon>
        <taxon>Bacillota</taxon>
        <taxon>Bacilli</taxon>
        <taxon>Bacillales</taxon>
        <taxon>Bacillales Family X. Incertae Sedis</taxon>
        <taxon>Hydrogenibacillus</taxon>
    </lineage>
</organism>
<proteinExistence type="inferred from homology"/>
<gene>
    <name evidence="8" type="ORF">SA87_06260</name>
</gene>
<sequence length="169" mass="18685">MAMVGVLFVCSGNICRSPLAEALFRRRLEEVGLDGKVVVDSAGTGAWHVGEPPCPGTLATLRRLGLSADGLMARQVTDDDFHTFDYILAMDRENLAILERRRKRLFGDDPQTGPVIELFLRYAPELGVLDVNDPYYNGRHDLTYRQVAAGVEGFLKHLSGEMGRLAHEA</sequence>
<dbReference type="CDD" id="cd16343">
    <property type="entry name" value="LMWPTP"/>
    <property type="match status" value="1"/>
</dbReference>
<dbReference type="PANTHER" id="PTHR11717:SF7">
    <property type="entry name" value="LOW MOLECULAR WEIGHT PHOSPHOTYROSINE PROTEIN PHOSPHATASE"/>
    <property type="match status" value="1"/>
</dbReference>
<dbReference type="Proteomes" id="UP000243024">
    <property type="component" value="Unassembled WGS sequence"/>
</dbReference>
<dbReference type="SMART" id="SM00226">
    <property type="entry name" value="LMWPc"/>
    <property type="match status" value="1"/>
</dbReference>
<dbReference type="EMBL" id="JXBB01000005">
    <property type="protein sequence ID" value="OAR05098.1"/>
    <property type="molecule type" value="Genomic_DNA"/>
</dbReference>
<reference evidence="8 9" key="1">
    <citation type="submission" date="2015-09" db="EMBL/GenBank/DDBJ databases">
        <title>Draft genome sequence of Hydrogenibacillus schlegelii DSM 2000.</title>
        <authorList>
            <person name="Hemp J."/>
        </authorList>
    </citation>
    <scope>NUCLEOTIDE SEQUENCE [LARGE SCALE GENOMIC DNA]</scope>
    <source>
        <strain evidence="8 9">MA 48</strain>
    </source>
</reference>
<evidence type="ECO:0000313" key="9">
    <source>
        <dbReference type="Proteomes" id="UP000243024"/>
    </source>
</evidence>
<evidence type="ECO:0000256" key="5">
    <source>
        <dbReference type="ARBA" id="ARBA00051722"/>
    </source>
</evidence>
<dbReference type="InterPro" id="IPR023485">
    <property type="entry name" value="Ptyr_pPase"/>
</dbReference>
<dbReference type="Pfam" id="PF01451">
    <property type="entry name" value="LMWPc"/>
    <property type="match status" value="1"/>
</dbReference>
<dbReference type="PANTHER" id="PTHR11717">
    <property type="entry name" value="LOW MOLECULAR WEIGHT PROTEIN TYROSINE PHOSPHATASE"/>
    <property type="match status" value="1"/>
</dbReference>
<dbReference type="Gene3D" id="3.40.50.2300">
    <property type="match status" value="1"/>
</dbReference>
<keyword evidence="4" id="KW-0904">Protein phosphatase</keyword>
<evidence type="ECO:0000313" key="8">
    <source>
        <dbReference type="EMBL" id="OAR05098.1"/>
    </source>
</evidence>
<accession>A0A179IQZ5</accession>
<dbReference type="EC" id="3.1.3.48" evidence="2"/>
<evidence type="ECO:0000256" key="3">
    <source>
        <dbReference type="ARBA" id="ARBA00022801"/>
    </source>
</evidence>
<dbReference type="STRING" id="1484.SA87_06260"/>
<dbReference type="InterPro" id="IPR036196">
    <property type="entry name" value="Ptyr_pPase_sf"/>
</dbReference>
<dbReference type="PRINTS" id="PR00719">
    <property type="entry name" value="LMWPTPASE"/>
</dbReference>
<name>A0A179IQZ5_HYDSH</name>
<dbReference type="OrthoDB" id="9784339at2"/>
<evidence type="ECO:0000256" key="4">
    <source>
        <dbReference type="ARBA" id="ARBA00022912"/>
    </source>
</evidence>
<evidence type="ECO:0000256" key="2">
    <source>
        <dbReference type="ARBA" id="ARBA00013064"/>
    </source>
</evidence>
<evidence type="ECO:0000256" key="6">
    <source>
        <dbReference type="PIRSR" id="PIRSR617867-1"/>
    </source>
</evidence>
<comment type="catalytic activity">
    <reaction evidence="5">
        <text>O-phospho-L-tyrosyl-[protein] + H2O = L-tyrosyl-[protein] + phosphate</text>
        <dbReference type="Rhea" id="RHEA:10684"/>
        <dbReference type="Rhea" id="RHEA-COMP:10136"/>
        <dbReference type="Rhea" id="RHEA-COMP:20101"/>
        <dbReference type="ChEBI" id="CHEBI:15377"/>
        <dbReference type="ChEBI" id="CHEBI:43474"/>
        <dbReference type="ChEBI" id="CHEBI:46858"/>
        <dbReference type="ChEBI" id="CHEBI:61978"/>
        <dbReference type="EC" id="3.1.3.48"/>
    </reaction>
</comment>
<dbReference type="AlphaFoldDB" id="A0A179IQZ5"/>
<protein>
    <recommendedName>
        <fullName evidence="2">protein-tyrosine-phosphatase</fullName>
        <ecNumber evidence="2">3.1.3.48</ecNumber>
    </recommendedName>
</protein>
<feature type="active site" evidence="6">
    <location>
        <position position="16"/>
    </location>
</feature>
<evidence type="ECO:0000256" key="1">
    <source>
        <dbReference type="ARBA" id="ARBA00011063"/>
    </source>
</evidence>
<dbReference type="InterPro" id="IPR017867">
    <property type="entry name" value="Tyr_phospatase_low_mol_wt"/>
</dbReference>
<evidence type="ECO:0000259" key="7">
    <source>
        <dbReference type="SMART" id="SM00226"/>
    </source>
</evidence>